<dbReference type="InterPro" id="IPR011989">
    <property type="entry name" value="ARM-like"/>
</dbReference>
<dbReference type="PROSITE" id="PS50077">
    <property type="entry name" value="HEAT_REPEAT"/>
    <property type="match status" value="1"/>
</dbReference>
<protein>
    <submittedName>
        <fullName evidence="5">ARM repeat-containing protein</fullName>
    </submittedName>
</protein>
<dbReference type="Pfam" id="PF23579">
    <property type="entry name" value="ARM_TBCD"/>
    <property type="match status" value="1"/>
</dbReference>
<evidence type="ECO:0000259" key="3">
    <source>
        <dbReference type="Pfam" id="PF12612"/>
    </source>
</evidence>
<dbReference type="AlphaFoldDB" id="A0A2N1NY04"/>
<reference evidence="5 6" key="1">
    <citation type="submission" date="2016-04" db="EMBL/GenBank/DDBJ databases">
        <title>Genome analyses suggest a sexual origin of heterokaryosis in a supposedly ancient asexual fungus.</title>
        <authorList>
            <person name="Ropars J."/>
            <person name="Sedzielewska K."/>
            <person name="Noel J."/>
            <person name="Charron P."/>
            <person name="Farinelli L."/>
            <person name="Marton T."/>
            <person name="Kruger M."/>
            <person name="Pelin A."/>
            <person name="Brachmann A."/>
            <person name="Corradi N."/>
        </authorList>
    </citation>
    <scope>NUCLEOTIDE SEQUENCE [LARGE SCALE GENOMIC DNA]</scope>
    <source>
        <strain evidence="5 6">C2</strain>
    </source>
</reference>
<dbReference type="GO" id="GO:0007021">
    <property type="term" value="P:tubulin complex assembly"/>
    <property type="evidence" value="ECO:0007669"/>
    <property type="project" value="InterPro"/>
</dbReference>
<dbReference type="VEuPathDB" id="FungiDB:FUN_012595"/>
<proteinExistence type="predicted"/>
<feature type="repeat" description="HEAT" evidence="2">
    <location>
        <begin position="382"/>
        <end position="419"/>
    </location>
</feature>
<dbReference type="PANTHER" id="PTHR12658">
    <property type="entry name" value="BETA-TUBULIN COFACTOR D"/>
    <property type="match status" value="1"/>
</dbReference>
<name>A0A2N1NY04_9GLOM</name>
<dbReference type="Pfam" id="PF12612">
    <property type="entry name" value="TFCD_C"/>
    <property type="match status" value="1"/>
</dbReference>
<dbReference type="InterPro" id="IPR016024">
    <property type="entry name" value="ARM-type_fold"/>
</dbReference>
<dbReference type="InterPro" id="IPR022577">
    <property type="entry name" value="TBCD_C"/>
</dbReference>
<dbReference type="VEuPathDB" id="FungiDB:RhiirFUN_014535"/>
<evidence type="ECO:0000313" key="6">
    <source>
        <dbReference type="Proteomes" id="UP000233469"/>
    </source>
</evidence>
<keyword evidence="1" id="KW-0143">Chaperone</keyword>
<dbReference type="InterPro" id="IPR021133">
    <property type="entry name" value="HEAT_type_2"/>
</dbReference>
<dbReference type="PANTHER" id="PTHR12658:SF0">
    <property type="entry name" value="TUBULIN-SPECIFIC CHAPERONE D"/>
    <property type="match status" value="1"/>
</dbReference>
<comment type="caution">
    <text evidence="5">The sequence shown here is derived from an EMBL/GenBank/DDBJ whole genome shotgun (WGS) entry which is preliminary data.</text>
</comment>
<evidence type="ECO:0000313" key="5">
    <source>
        <dbReference type="EMBL" id="PKK78732.1"/>
    </source>
</evidence>
<feature type="domain" description="Tubulin-folding cofactor D C-terminal" evidence="3">
    <location>
        <begin position="916"/>
        <end position="1108"/>
    </location>
</feature>
<dbReference type="GO" id="GO:0005096">
    <property type="term" value="F:GTPase activator activity"/>
    <property type="evidence" value="ECO:0007669"/>
    <property type="project" value="InterPro"/>
</dbReference>
<organism evidence="5 6">
    <name type="scientific">Rhizophagus irregularis</name>
    <dbReference type="NCBI Taxonomy" id="588596"/>
    <lineage>
        <taxon>Eukaryota</taxon>
        <taxon>Fungi</taxon>
        <taxon>Fungi incertae sedis</taxon>
        <taxon>Mucoromycota</taxon>
        <taxon>Glomeromycotina</taxon>
        <taxon>Glomeromycetes</taxon>
        <taxon>Glomerales</taxon>
        <taxon>Glomeraceae</taxon>
        <taxon>Rhizophagus</taxon>
    </lineage>
</organism>
<dbReference type="InterPro" id="IPR033162">
    <property type="entry name" value="TBCD"/>
</dbReference>
<dbReference type="EMBL" id="LLXL01000071">
    <property type="protein sequence ID" value="PKK78732.1"/>
    <property type="molecule type" value="Genomic_DNA"/>
</dbReference>
<feature type="domain" description="Tubulin-folding cofactor D ARM repeats" evidence="4">
    <location>
        <begin position="311"/>
        <end position="561"/>
    </location>
</feature>
<dbReference type="InterPro" id="IPR058033">
    <property type="entry name" value="ARM_TBCD_2nd"/>
</dbReference>
<dbReference type="Pfam" id="PF25767">
    <property type="entry name" value="ARM_TBCD_2nd"/>
    <property type="match status" value="1"/>
</dbReference>
<dbReference type="Proteomes" id="UP000233469">
    <property type="component" value="Unassembled WGS sequence"/>
</dbReference>
<dbReference type="GO" id="GO:0048487">
    <property type="term" value="F:beta-tubulin binding"/>
    <property type="evidence" value="ECO:0007669"/>
    <property type="project" value="InterPro"/>
</dbReference>
<reference evidence="5 6" key="2">
    <citation type="submission" date="2017-10" db="EMBL/GenBank/DDBJ databases">
        <title>Extensive intraspecific genome diversity in a model arbuscular mycorrhizal fungus.</title>
        <authorList>
            <person name="Chen E.C.H."/>
            <person name="Morin E."/>
            <person name="Baudet D."/>
            <person name="Noel J."/>
            <person name="Ndikumana S."/>
            <person name="Charron P."/>
            <person name="St-Onge C."/>
            <person name="Giorgi J."/>
            <person name="Grigoriev I.V."/>
            <person name="Roux C."/>
            <person name="Martin F.M."/>
            <person name="Corradi N."/>
        </authorList>
    </citation>
    <scope>NUCLEOTIDE SEQUENCE [LARGE SCALE GENOMIC DNA]</scope>
    <source>
        <strain evidence="5 6">C2</strain>
    </source>
</reference>
<dbReference type="GO" id="GO:0007023">
    <property type="term" value="P:post-chaperonin tubulin folding pathway"/>
    <property type="evidence" value="ECO:0007669"/>
    <property type="project" value="InterPro"/>
</dbReference>
<dbReference type="VEuPathDB" id="FungiDB:RhiirA1_368456"/>
<sequence>MEFDETNVDIDVDNANNSLSHFMQSKEFFESLDILLKSDEEELSKENDVEQEKNLKKAINLINPYQEQPYLLDPHLEAIVKPIIELLRSYIKSVNAASLVLSNNISIVSSKDIIKVPVKIQRLFMLMYYIMKIRGFKTILKFFSHEVADLEPTFYFLVVLNTKDFNAWETRYVLLIWLSLICIIPFDLKTVDSKASGSEGKKEKFPLVDHIIDLSKFYLKVTGKERDAAAVLLSRLLTRRDIAEAYLLDYIQWARDEVKKVTDVFTITGIFTSLCAIYKLGQRQTLLPTLETAWPCLFILEENKTFANNTLVRKMSVKLAQRFGLCYLKPKVASWRYQRGNRSLRDNLEVSDKTGIDPSNVHQSLKDSEEEEEEIPDQIEEIIEILLNGLRNKDTVVRWSAAKGIGRLSQRLPQELADDVIGSLFELFSENTYTRNDVLEISAVSDYTWHGACLAIAELARRGLLLPERLSEVIPWVGKALKFDLKRGAHSIGSHVRDAACYVCWSFARAYAPDVLAPHVPELANYLVVVSVFDREVNVRRASSAAFQENVGRLGNFPHGIEIITEADYFAVGNRVNAFLNISEKIAEFEEYRYHLIDHLSTITITNWDKPMRELASKALNRLTRLDLDYMINKVLPLLIPQTLSPDSQIRHGALFAVGDICLAWSTIQGNDKSWIEKHKLLITQISSIIGSLPENVFTDFGSEVTCQAATHCIAGLAKAGWPINNDILKEWKNVVYDLLSRKDEYGQEIAVDAVEALITEYGIDGQEIEKYIGHINPSKNAYARRGFSLALGLIKFKNIKEYLEPALDALIISATVQQTRVWNDAETRRNSILSVTKIAKNLGNDFKTVCNEKIYEKIINTYFMGLEDYSTDSRGDVGSWIREASMMGLLEFGPLIIKLDSNSSTKWWNNDLSIKVFKNLLKQSVERIDRVRSTAGKILLELLYMKKENDDSWMFEIPRRDELHKVLPKDEEIHWASPSELYPRMVKLLVIPEFRFDLLTGLIVAAGGMTESLVRYSSATLIEYVNLLPTDSSTISSSELSLIDIAKSLLDLAKYFEKQDRILVPLLEVVDFLFEAGTLQKITNKDEFNFLELFECVKKGVKTKDIKKLTACMKV</sequence>
<dbReference type="GO" id="GO:0000226">
    <property type="term" value="P:microtubule cytoskeleton organization"/>
    <property type="evidence" value="ECO:0007669"/>
    <property type="project" value="TreeGrafter"/>
</dbReference>
<dbReference type="SUPFAM" id="SSF48371">
    <property type="entry name" value="ARM repeat"/>
    <property type="match status" value="1"/>
</dbReference>
<evidence type="ECO:0000256" key="2">
    <source>
        <dbReference type="PROSITE-ProRule" id="PRU00103"/>
    </source>
</evidence>
<gene>
    <name evidence="5" type="ORF">RhiirC2_728886</name>
</gene>
<accession>A0A2N1NY04</accession>
<dbReference type="Gene3D" id="1.25.10.10">
    <property type="entry name" value="Leucine-rich Repeat Variant"/>
    <property type="match status" value="2"/>
</dbReference>
<evidence type="ECO:0000256" key="1">
    <source>
        <dbReference type="ARBA" id="ARBA00023186"/>
    </source>
</evidence>
<evidence type="ECO:0000259" key="4">
    <source>
        <dbReference type="Pfam" id="PF25767"/>
    </source>
</evidence>